<dbReference type="SUPFAM" id="SSF54523">
    <property type="entry name" value="Pili subunits"/>
    <property type="match status" value="1"/>
</dbReference>
<dbReference type="Proteomes" id="UP000278907">
    <property type="component" value="Unassembled WGS sequence"/>
</dbReference>
<dbReference type="InterPro" id="IPR045584">
    <property type="entry name" value="Pilin-like"/>
</dbReference>
<gene>
    <name evidence="1" type="ORF">D7Y13_14510</name>
</gene>
<reference evidence="1 2" key="1">
    <citation type="submission" date="2018-09" db="EMBL/GenBank/DDBJ databases">
        <authorList>
            <person name="Livingstone P.G."/>
            <person name="Whitworth D.E."/>
        </authorList>
    </citation>
    <scope>NUCLEOTIDE SEQUENCE [LARGE SCALE GENOMIC DNA]</scope>
    <source>
        <strain evidence="1 2">CA031B</strain>
    </source>
</reference>
<dbReference type="InterPro" id="IPR012902">
    <property type="entry name" value="N_methyl_site"/>
</dbReference>
<evidence type="ECO:0000313" key="2">
    <source>
        <dbReference type="Proteomes" id="UP000278907"/>
    </source>
</evidence>
<accession>A0ABX9QKQ5</accession>
<dbReference type="PROSITE" id="PS00409">
    <property type="entry name" value="PROKAR_NTER_METHYL"/>
    <property type="match status" value="1"/>
</dbReference>
<keyword evidence="2" id="KW-1185">Reference proteome</keyword>
<name>A0ABX9QKQ5_9BACT</name>
<dbReference type="RefSeq" id="WP_120534116.1">
    <property type="nucleotide sequence ID" value="NZ_RAWI01000090.1"/>
</dbReference>
<protein>
    <submittedName>
        <fullName evidence="1">Prepilin-type N-terminal cleavage/methylation domain-containing protein</fullName>
    </submittedName>
</protein>
<evidence type="ECO:0000313" key="1">
    <source>
        <dbReference type="EMBL" id="RKI09353.1"/>
    </source>
</evidence>
<dbReference type="Gene3D" id="3.30.700.10">
    <property type="entry name" value="Glycoprotein, Type 4 Pilin"/>
    <property type="match status" value="1"/>
</dbReference>
<organism evidence="1 2">
    <name type="scientific">Corallococcus praedator</name>
    <dbReference type="NCBI Taxonomy" id="2316724"/>
    <lineage>
        <taxon>Bacteria</taxon>
        <taxon>Pseudomonadati</taxon>
        <taxon>Myxococcota</taxon>
        <taxon>Myxococcia</taxon>
        <taxon>Myxococcales</taxon>
        <taxon>Cystobacterineae</taxon>
        <taxon>Myxococcaceae</taxon>
        <taxon>Corallococcus</taxon>
    </lineage>
</organism>
<proteinExistence type="predicted"/>
<dbReference type="NCBIfam" id="TIGR02532">
    <property type="entry name" value="IV_pilin_GFxxxE"/>
    <property type="match status" value="1"/>
</dbReference>
<dbReference type="Pfam" id="PF07963">
    <property type="entry name" value="N_methyl"/>
    <property type="match status" value="1"/>
</dbReference>
<comment type="caution">
    <text evidence="1">The sequence shown here is derived from an EMBL/GenBank/DDBJ whole genome shotgun (WGS) entry which is preliminary data.</text>
</comment>
<dbReference type="EMBL" id="RAWI01000090">
    <property type="protein sequence ID" value="RKI09353.1"/>
    <property type="molecule type" value="Genomic_DNA"/>
</dbReference>
<sequence length="231" mass="24785">MKRTKGMTLLELMTAVAVIGVLIALAVAGTQGRIDRQRETSATRELWGAALRARQLSISTNQPVRIVVDPDVEQPDGRRYNVARWERLKCGDDLNNPDEWTVDKCPSPSCLAKTCRADSNCCSETGPDIVIPGTMVAADINNLCFLPGSGRPVFNRMDCMQGSLGSPADIAAAAPADNSILFRFASDRPKSVLMVEPLTGLSSVMDCDSQAATTNDATRKDERLAAACTAP</sequence>